<comment type="caution">
    <text evidence="1">The sequence shown here is derived from an EMBL/GenBank/DDBJ whole genome shotgun (WGS) entry which is preliminary data.</text>
</comment>
<dbReference type="EMBL" id="CANTFK010000716">
    <property type="protein sequence ID" value="CAI5724024.1"/>
    <property type="molecule type" value="Genomic_DNA"/>
</dbReference>
<evidence type="ECO:0000313" key="2">
    <source>
        <dbReference type="Proteomes" id="UP001159659"/>
    </source>
</evidence>
<organism evidence="1 2">
    <name type="scientific">Peronospora farinosa</name>
    <dbReference type="NCBI Taxonomy" id="134698"/>
    <lineage>
        <taxon>Eukaryota</taxon>
        <taxon>Sar</taxon>
        <taxon>Stramenopiles</taxon>
        <taxon>Oomycota</taxon>
        <taxon>Peronosporomycetes</taxon>
        <taxon>Peronosporales</taxon>
        <taxon>Peronosporaceae</taxon>
        <taxon>Peronospora</taxon>
    </lineage>
</organism>
<dbReference type="Proteomes" id="UP001159659">
    <property type="component" value="Unassembled WGS sequence"/>
</dbReference>
<gene>
    <name evidence="1" type="ORF">PFR002_LOCUS4800</name>
</gene>
<name>A0AAV0TLV1_9STRA</name>
<dbReference type="AlphaFoldDB" id="A0AAV0TLV1"/>
<protein>
    <submittedName>
        <fullName evidence="1">Uncharacterized protein</fullName>
    </submittedName>
</protein>
<accession>A0AAV0TLV1</accession>
<sequence length="94" mass="10434">MQRICGIVMKHRYNRDIGRVGGLLNRNECTTTRVKSPFFAFKYHLHAALLLLVVSSVTNSRMALITLEDTTLVTVSCGTDGATTQQTSFDEAIQ</sequence>
<evidence type="ECO:0000313" key="1">
    <source>
        <dbReference type="EMBL" id="CAI5724024.1"/>
    </source>
</evidence>
<proteinExistence type="predicted"/>
<reference evidence="1" key="1">
    <citation type="submission" date="2022-12" db="EMBL/GenBank/DDBJ databases">
        <authorList>
            <person name="Webb A."/>
        </authorList>
    </citation>
    <scope>NUCLEOTIDE SEQUENCE</scope>
    <source>
        <strain evidence="1">Pf2</strain>
    </source>
</reference>